<keyword evidence="2" id="KW-1185">Reference proteome</keyword>
<name>A0ABX1AJX6_9ACTN</name>
<dbReference type="RefSeq" id="WP_167931314.1">
    <property type="nucleotide sequence ID" value="NZ_JAAVJB010000002.1"/>
</dbReference>
<organism evidence="1 2">
    <name type="scientific">Streptomyces spiramenti</name>
    <dbReference type="NCBI Taxonomy" id="2720606"/>
    <lineage>
        <taxon>Bacteria</taxon>
        <taxon>Bacillati</taxon>
        <taxon>Actinomycetota</taxon>
        <taxon>Actinomycetes</taxon>
        <taxon>Kitasatosporales</taxon>
        <taxon>Streptomycetaceae</taxon>
        <taxon>Streptomyces</taxon>
    </lineage>
</organism>
<evidence type="ECO:0000313" key="2">
    <source>
        <dbReference type="Proteomes" id="UP000746503"/>
    </source>
</evidence>
<accession>A0ABX1AJX6</accession>
<comment type="caution">
    <text evidence="1">The sequence shown here is derived from an EMBL/GenBank/DDBJ whole genome shotgun (WGS) entry which is preliminary data.</text>
</comment>
<sequence>MTAFRRLRSIGPVEIATGVNRRTNKRGYLASCTANACGWSATFDTEDAADLAARHHKCTAR</sequence>
<dbReference type="InterPro" id="IPR007806">
    <property type="entry name" value="SpdB"/>
</dbReference>
<proteinExistence type="predicted"/>
<reference evidence="1 2" key="1">
    <citation type="submission" date="2020-03" db="EMBL/GenBank/DDBJ databases">
        <title>Draft genome of Streptomyces sp. ventii, isolated from the Axial Seamount in the Pacific Ocean, and resequencing of the two type strains Streptomyces lonarensis strain NCL 716 and Streptomyces bohaiensis strain 11A07.</title>
        <authorList>
            <person name="Loughran R.M."/>
            <person name="Pfannmuller K.M."/>
            <person name="Wasson B.J."/>
            <person name="Deadmond M.C."/>
            <person name="Paddock B.E."/>
            <person name="Koyack M.J."/>
            <person name="Gallegos D.A."/>
            <person name="Mitchell E.A."/>
            <person name="Ushijima B."/>
            <person name="Saw J.H."/>
            <person name="Mcphail K.L."/>
            <person name="Videau P."/>
        </authorList>
    </citation>
    <scope>NUCLEOTIDE SEQUENCE [LARGE SCALE GENOMIC DNA]</scope>
    <source>
        <strain evidence="2">5675061</strain>
    </source>
</reference>
<gene>
    <name evidence="1" type="ORF">HCJ92_00400</name>
</gene>
<evidence type="ECO:0000313" key="1">
    <source>
        <dbReference type="EMBL" id="NJP64787.1"/>
    </source>
</evidence>
<dbReference type="Pfam" id="PF05122">
    <property type="entry name" value="SpdB"/>
    <property type="match status" value="1"/>
</dbReference>
<protein>
    <submittedName>
        <fullName evidence="1">Mobile element transfer</fullName>
    </submittedName>
</protein>
<dbReference type="Proteomes" id="UP000746503">
    <property type="component" value="Unassembled WGS sequence"/>
</dbReference>
<dbReference type="EMBL" id="JAAVJB010000002">
    <property type="protein sequence ID" value="NJP64787.1"/>
    <property type="molecule type" value="Genomic_DNA"/>
</dbReference>